<dbReference type="InterPro" id="IPR005797">
    <property type="entry name" value="Cyt_b/b6_N"/>
</dbReference>
<feature type="domain" description="Cytochrome b/b6 C-terminal region profile" evidence="21">
    <location>
        <begin position="215"/>
        <end position="372"/>
    </location>
</feature>
<evidence type="ECO:0000256" key="6">
    <source>
        <dbReference type="ARBA" id="ARBA00022617"/>
    </source>
</evidence>
<evidence type="ECO:0000256" key="18">
    <source>
        <dbReference type="PIRSR" id="PIRSR038885-2"/>
    </source>
</evidence>
<keyword evidence="16 19" id="KW-0472">Membrane</keyword>
<comment type="subcellular location">
    <subcellularLocation>
        <location evidence="2">Mitochondrion inner membrane</location>
        <topology evidence="2">Multi-pass membrane protein</topology>
    </subcellularLocation>
</comment>
<keyword evidence="9 18" id="KW-0479">Metal-binding</keyword>
<feature type="binding site" evidence="17">
    <location>
        <position position="206"/>
    </location>
    <ligand>
        <name>a ubiquinone</name>
        <dbReference type="ChEBI" id="CHEBI:16389"/>
    </ligand>
</feature>
<dbReference type="GO" id="GO:0045275">
    <property type="term" value="C:respiratory chain complex III"/>
    <property type="evidence" value="ECO:0007669"/>
    <property type="project" value="InterPro"/>
</dbReference>
<keyword evidence="7 19" id="KW-0679">Respiratory chain</keyword>
<feature type="transmembrane region" description="Helical" evidence="19">
    <location>
        <begin position="293"/>
        <end position="313"/>
    </location>
</feature>
<feature type="binding site" description="axial binding residue" evidence="18">
    <location>
        <position position="201"/>
    </location>
    <ligand>
        <name>heme b</name>
        <dbReference type="ChEBI" id="CHEBI:60344"/>
        <label>b566</label>
    </ligand>
    <ligandPart>
        <name>Fe</name>
        <dbReference type="ChEBI" id="CHEBI:18248"/>
    </ligandPart>
</feature>
<evidence type="ECO:0000256" key="19">
    <source>
        <dbReference type="RuleBase" id="RU362117"/>
    </source>
</evidence>
<comment type="similarity">
    <text evidence="19">Belongs to the cytochrome b family.</text>
</comment>
<evidence type="ECO:0000256" key="9">
    <source>
        <dbReference type="ARBA" id="ARBA00022723"/>
    </source>
</evidence>
<sequence>MKMEYKMARKNNNISSMMNAFIIDLPTPPNLNYWWNMGSLTGVFLVSQIITGLFLSMHYTPSTEMAFTSVLMIENNVWEGFTFRSLHSLGASFMFIFIYLHIFRSLYYGSYALNPNTWLTGWVMLALSMVTAFLGYVLPWGQMSFWAATVITNMLSAIPYLGSNIVLWIWGGFSVGEPTLNRFFSLHFILPFVLLALSLSHLILLHDKGSNNPLGIPSNTMKTSFHVLYTWKDVAAFIVPITSILVIAFLMPDSLSDVANFIEANPLSTPAHIMPEWYFLFAYGILRSVPNKLGGVIALFMSLFILLILILNNKKVTTIFNKTRQLLAVVASSSFLLLSFIGSQVVEEPFYTLGQVLSFIYFMSFILMYLLS</sequence>
<feature type="transmembrane region" description="Helical" evidence="19">
    <location>
        <begin position="325"/>
        <end position="346"/>
    </location>
</feature>
<keyword evidence="6 18" id="KW-0349">Heme</keyword>
<feature type="transmembrane region" description="Helical" evidence="19">
    <location>
        <begin position="119"/>
        <end position="138"/>
    </location>
</feature>
<dbReference type="SUPFAM" id="SSF81648">
    <property type="entry name" value="a domain/subunit of cytochrome bc1 complex (Ubiquinol-cytochrome c reductase)"/>
    <property type="match status" value="1"/>
</dbReference>
<dbReference type="InterPro" id="IPR005798">
    <property type="entry name" value="Cyt_b/b6_C"/>
</dbReference>
<feature type="domain" description="Cytochrome b/b6 N-terminal region profile" evidence="20">
    <location>
        <begin position="4"/>
        <end position="214"/>
    </location>
</feature>
<comment type="cofactor">
    <cofactor evidence="18">
        <name>heme</name>
        <dbReference type="ChEBI" id="CHEBI:30413"/>
    </cofactor>
    <text evidence="18">Binds 2 heme groups non-covalently.</text>
</comment>
<dbReference type="PROSITE" id="PS51002">
    <property type="entry name" value="CYTB_NTER"/>
    <property type="match status" value="1"/>
</dbReference>
<organism evidence="22">
    <name type="scientific">Gordius sp. VVA-2019</name>
    <dbReference type="NCBI Taxonomy" id="2586752"/>
    <lineage>
        <taxon>Eukaryota</taxon>
        <taxon>Metazoa</taxon>
        <taxon>Ecdysozoa</taxon>
        <taxon>Nematomorpha</taxon>
        <taxon>Gordioida</taxon>
        <taxon>Gordea</taxon>
        <taxon>Gordioidea</taxon>
        <taxon>Gordiidae</taxon>
        <taxon>Gordius</taxon>
    </lineage>
</organism>
<evidence type="ECO:0000256" key="15">
    <source>
        <dbReference type="ARBA" id="ARBA00023128"/>
    </source>
</evidence>
<gene>
    <name evidence="22" type="primary">CYTB</name>
</gene>
<evidence type="ECO:0000256" key="5">
    <source>
        <dbReference type="ARBA" id="ARBA00022448"/>
    </source>
</evidence>
<proteinExistence type="inferred from homology"/>
<keyword evidence="8 19" id="KW-0812">Transmembrane</keyword>
<comment type="cofactor">
    <cofactor evidence="19">
        <name>heme b</name>
        <dbReference type="ChEBI" id="CHEBI:60344"/>
    </cofactor>
    <text evidence="19">Binds 2 heme groups non-covalently.</text>
</comment>
<dbReference type="PANTHER" id="PTHR19271">
    <property type="entry name" value="CYTOCHROME B"/>
    <property type="match status" value="1"/>
</dbReference>
<dbReference type="CDD" id="cd00284">
    <property type="entry name" value="Cytochrome_b_N"/>
    <property type="match status" value="1"/>
</dbReference>
<evidence type="ECO:0000256" key="3">
    <source>
        <dbReference type="ARBA" id="ARBA00011649"/>
    </source>
</evidence>
<evidence type="ECO:0000256" key="11">
    <source>
        <dbReference type="ARBA" id="ARBA00022982"/>
    </source>
</evidence>
<evidence type="ECO:0000256" key="2">
    <source>
        <dbReference type="ARBA" id="ARBA00004448"/>
    </source>
</evidence>
<evidence type="ECO:0000256" key="8">
    <source>
        <dbReference type="ARBA" id="ARBA00022692"/>
    </source>
</evidence>
<evidence type="ECO:0000256" key="17">
    <source>
        <dbReference type="PIRSR" id="PIRSR038885-1"/>
    </source>
</evidence>
<dbReference type="InterPro" id="IPR016174">
    <property type="entry name" value="Di-haem_cyt_TM"/>
</dbReference>
<name>A0A514ABS9_9BILA</name>
<dbReference type="SUPFAM" id="SSF81342">
    <property type="entry name" value="Transmembrane di-heme cytochromes"/>
    <property type="match status" value="1"/>
</dbReference>
<evidence type="ECO:0000256" key="7">
    <source>
        <dbReference type="ARBA" id="ARBA00022660"/>
    </source>
</evidence>
<feature type="transmembrane region" description="Helical" evidence="19">
    <location>
        <begin position="226"/>
        <end position="251"/>
    </location>
</feature>
<comment type="subunit">
    <text evidence="3">The main subunits of complex b-c1 are: cytochrome b, cytochrome c1 and the Rieske protein.</text>
</comment>
<feature type="transmembrane region" description="Helical" evidence="19">
    <location>
        <begin position="33"/>
        <end position="55"/>
    </location>
</feature>
<keyword evidence="10" id="KW-0999">Mitochondrion inner membrane</keyword>
<dbReference type="PROSITE" id="PS51003">
    <property type="entry name" value="CYTB_CTER"/>
    <property type="match status" value="1"/>
</dbReference>
<evidence type="ECO:0000256" key="12">
    <source>
        <dbReference type="ARBA" id="ARBA00022989"/>
    </source>
</evidence>
<feature type="binding site" description="axial binding residue" evidence="18">
    <location>
        <position position="187"/>
    </location>
    <ligand>
        <name>heme b</name>
        <dbReference type="ChEBI" id="CHEBI:60344"/>
        <label>b562</label>
    </ligand>
    <ligandPart>
        <name>Fe</name>
        <dbReference type="ChEBI" id="CHEBI:18248"/>
    </ligandPart>
</feature>
<evidence type="ECO:0000256" key="13">
    <source>
        <dbReference type="ARBA" id="ARBA00023004"/>
    </source>
</evidence>
<dbReference type="GO" id="GO:0005743">
    <property type="term" value="C:mitochondrial inner membrane"/>
    <property type="evidence" value="ECO:0007669"/>
    <property type="project" value="UniProtKB-SubCell"/>
</dbReference>
<keyword evidence="15 19" id="KW-0496">Mitochondrion</keyword>
<feature type="transmembrane region" description="Helical" evidence="19">
    <location>
        <begin position="352"/>
        <end position="371"/>
    </location>
</feature>
<keyword evidence="5 19" id="KW-0813">Transport</keyword>
<evidence type="ECO:0000313" key="22">
    <source>
        <dbReference type="EMBL" id="QDH52387.1"/>
    </source>
</evidence>
<dbReference type="GO" id="GO:0006122">
    <property type="term" value="P:mitochondrial electron transport, ubiquinol to cytochrome c"/>
    <property type="evidence" value="ECO:0007669"/>
    <property type="project" value="TreeGrafter"/>
</dbReference>
<dbReference type="Pfam" id="PF00032">
    <property type="entry name" value="Cytochrom_B_C"/>
    <property type="match status" value="1"/>
</dbReference>
<dbReference type="InterPro" id="IPR048259">
    <property type="entry name" value="Cytochrome_b_N_euk/bac"/>
</dbReference>
<dbReference type="GO" id="GO:0008121">
    <property type="term" value="F:quinol-cytochrome-c reductase activity"/>
    <property type="evidence" value="ECO:0007669"/>
    <property type="project" value="InterPro"/>
</dbReference>
<reference evidence="22" key="1">
    <citation type="journal article" date="2019" name="Nucleic Acids Res.">
        <title>Coding palindromes in mitochondrial genes of Nematomorpha.</title>
        <authorList>
            <person name="Mikhailov K.V."/>
            <person name="Efeykin B.D."/>
            <person name="Panchin A.Y."/>
            <person name="Knorre D.A."/>
            <person name="Logacheva M.D."/>
            <person name="Penin A.A."/>
            <person name="Muntyan M.S."/>
            <person name="Nikitin M.A."/>
            <person name="Popova O.V."/>
            <person name="Zanegina O.N."/>
            <person name="Vyssokikh M.Y."/>
            <person name="Spiridonov S.E."/>
            <person name="Aleoshin V.V."/>
            <person name="Panchin Y.V."/>
        </authorList>
    </citation>
    <scope>NUCLEOTIDE SEQUENCE</scope>
</reference>
<dbReference type="GO" id="GO:0046872">
    <property type="term" value="F:metal ion binding"/>
    <property type="evidence" value="ECO:0007669"/>
    <property type="project" value="UniProtKB-UniRule"/>
</dbReference>
<dbReference type="InterPro" id="IPR036150">
    <property type="entry name" value="Cyt_b/b6_C_sf"/>
</dbReference>
<evidence type="ECO:0000256" key="16">
    <source>
        <dbReference type="ARBA" id="ARBA00023136"/>
    </source>
</evidence>
<feature type="transmembrane region" description="Helical" evidence="19">
    <location>
        <begin position="89"/>
        <end position="107"/>
    </location>
</feature>
<geneLocation type="mitochondrion" evidence="22"/>
<evidence type="ECO:0000256" key="4">
    <source>
        <dbReference type="ARBA" id="ARBA00013531"/>
    </source>
</evidence>
<dbReference type="EMBL" id="MG257767">
    <property type="protein sequence ID" value="QDH52387.1"/>
    <property type="molecule type" value="Genomic_DNA"/>
</dbReference>
<accession>A0A514ABS9</accession>
<keyword evidence="14" id="KW-0830">Ubiquinone</keyword>
<dbReference type="Pfam" id="PF00033">
    <property type="entry name" value="Cytochrome_B"/>
    <property type="match status" value="1"/>
</dbReference>
<dbReference type="PANTHER" id="PTHR19271:SF16">
    <property type="entry name" value="CYTOCHROME B"/>
    <property type="match status" value="1"/>
</dbReference>
<evidence type="ECO:0000256" key="14">
    <source>
        <dbReference type="ARBA" id="ARBA00023075"/>
    </source>
</evidence>
<feature type="binding site" description="axial binding residue" evidence="18">
    <location>
        <position position="101"/>
    </location>
    <ligand>
        <name>heme b</name>
        <dbReference type="ChEBI" id="CHEBI:60344"/>
        <label>b566</label>
    </ligand>
    <ligandPart>
        <name>Fe</name>
        <dbReference type="ChEBI" id="CHEBI:18248"/>
    </ligandPart>
</feature>
<evidence type="ECO:0000256" key="10">
    <source>
        <dbReference type="ARBA" id="ARBA00022792"/>
    </source>
</evidence>
<feature type="transmembrane region" description="Helical" evidence="19">
    <location>
        <begin position="183"/>
        <end position="205"/>
    </location>
</feature>
<dbReference type="AlphaFoldDB" id="A0A514ABS9"/>
<dbReference type="GO" id="GO:0016491">
    <property type="term" value="F:oxidoreductase activity"/>
    <property type="evidence" value="ECO:0007669"/>
    <property type="project" value="UniProtKB-UniRule"/>
</dbReference>
<comment type="function">
    <text evidence="1 19">Component of the ubiquinol-cytochrome c reductase complex (complex III or cytochrome b-c1 complex) that is part of the mitochondrial respiratory chain. The b-c1 complex mediates electron transfer from ubiquinol to cytochrome c. Contributes to the generation of a proton gradient across the mitochondrial membrane that is then used for ATP synthesis.</text>
</comment>
<keyword evidence="13 18" id="KW-0408">Iron</keyword>
<feature type="binding site" description="axial binding residue" evidence="18">
    <location>
        <position position="87"/>
    </location>
    <ligand>
        <name>heme b</name>
        <dbReference type="ChEBI" id="CHEBI:60344"/>
        <label>b562</label>
    </ligand>
    <ligandPart>
        <name>Fe</name>
        <dbReference type="ChEBI" id="CHEBI:18248"/>
    </ligandPart>
</feature>
<evidence type="ECO:0000259" key="21">
    <source>
        <dbReference type="PROSITE" id="PS51003"/>
    </source>
</evidence>
<evidence type="ECO:0000256" key="1">
    <source>
        <dbReference type="ARBA" id="ARBA00002566"/>
    </source>
</evidence>
<dbReference type="InterPro" id="IPR027387">
    <property type="entry name" value="Cytb/b6-like_sf"/>
</dbReference>
<evidence type="ECO:0000259" key="20">
    <source>
        <dbReference type="PROSITE" id="PS51002"/>
    </source>
</evidence>
<dbReference type="PIRSF" id="PIRSF038885">
    <property type="entry name" value="COB"/>
    <property type="match status" value="1"/>
</dbReference>
<feature type="transmembrane region" description="Helical" evidence="19">
    <location>
        <begin position="145"/>
        <end position="171"/>
    </location>
</feature>
<keyword evidence="12 19" id="KW-1133">Transmembrane helix</keyword>
<dbReference type="InterPro" id="IPR030689">
    <property type="entry name" value="Cytochrome_b"/>
</dbReference>
<dbReference type="Gene3D" id="1.20.810.10">
    <property type="entry name" value="Cytochrome Bc1 Complex, Chain C"/>
    <property type="match status" value="1"/>
</dbReference>
<keyword evidence="11 19" id="KW-0249">Electron transport</keyword>
<protein>
    <recommendedName>
        <fullName evidence="4 19">Cytochrome b</fullName>
    </recommendedName>
</protein>